<dbReference type="InterPro" id="IPR024412">
    <property type="entry name" value="Lsr2_dim_dom"/>
</dbReference>
<feature type="domain" description="Lsr2 DNA-binding" evidence="4">
    <location>
        <begin position="64"/>
        <end position="97"/>
    </location>
</feature>
<reference evidence="5 6" key="1">
    <citation type="submission" date="2020-08" db="EMBL/GenBank/DDBJ databases">
        <title>Sequencing the genomes of 1000 actinobacteria strains.</title>
        <authorList>
            <person name="Klenk H.-P."/>
        </authorList>
    </citation>
    <scope>NUCLEOTIDE SEQUENCE [LARGE SCALE GENOMIC DNA]</scope>
    <source>
        <strain evidence="5 6">DSM 44598</strain>
    </source>
</reference>
<dbReference type="Pfam" id="PF23359">
    <property type="entry name" value="Lsr2_DNA-bd"/>
    <property type="match status" value="1"/>
</dbReference>
<evidence type="ECO:0000313" key="5">
    <source>
        <dbReference type="EMBL" id="MBB5489055.1"/>
    </source>
</evidence>
<comment type="caution">
    <text evidence="5">The sequence shown here is derived from an EMBL/GenBank/DDBJ whole genome shotgun (WGS) entry which is preliminary data.</text>
</comment>
<evidence type="ECO:0008006" key="7">
    <source>
        <dbReference type="Google" id="ProtNLM"/>
    </source>
</evidence>
<evidence type="ECO:0000313" key="6">
    <source>
        <dbReference type="Proteomes" id="UP000579647"/>
    </source>
</evidence>
<sequence length="171" mass="18608">MDDLDGSEAEGTVQFALDSNVYEIDLSEANQGKLRAALKPFLEAGRKQQTLPRAEASTTRSTQSRHQLQQIRAWAKANGYPVNERSRIPNSILEAYQSGTPSPSAGAQGQALKLLSTGSMSSEGPAKATMLTDSEFAKWAHKLLEDESELPQSDIKGLDFTRLQADLKTKA</sequence>
<dbReference type="AlphaFoldDB" id="A0A840WAH2"/>
<dbReference type="InterPro" id="IPR055370">
    <property type="entry name" value="Lsr2_DNA-bd"/>
</dbReference>
<dbReference type="Pfam" id="PF11774">
    <property type="entry name" value="Lsr2"/>
    <property type="match status" value="1"/>
</dbReference>
<evidence type="ECO:0000256" key="1">
    <source>
        <dbReference type="ARBA" id="ARBA00023125"/>
    </source>
</evidence>
<keyword evidence="1" id="KW-0238">DNA-binding</keyword>
<feature type="region of interest" description="Disordered" evidence="2">
    <location>
        <begin position="43"/>
        <end position="69"/>
    </location>
</feature>
<dbReference type="Gene3D" id="3.30.60.230">
    <property type="entry name" value="Lsr2, dimerization domain"/>
    <property type="match status" value="1"/>
</dbReference>
<keyword evidence="6" id="KW-1185">Reference proteome</keyword>
<dbReference type="EMBL" id="JACHDO010000001">
    <property type="protein sequence ID" value="MBB5489055.1"/>
    <property type="molecule type" value="Genomic_DNA"/>
</dbReference>
<gene>
    <name evidence="5" type="ORF">HNR07_000192</name>
</gene>
<organism evidence="5 6">
    <name type="scientific">Nocardiopsis metallicus</name>
    <dbReference type="NCBI Taxonomy" id="179819"/>
    <lineage>
        <taxon>Bacteria</taxon>
        <taxon>Bacillati</taxon>
        <taxon>Actinomycetota</taxon>
        <taxon>Actinomycetes</taxon>
        <taxon>Streptosporangiales</taxon>
        <taxon>Nocardiopsidaceae</taxon>
        <taxon>Nocardiopsis</taxon>
    </lineage>
</organism>
<dbReference type="Gene3D" id="4.10.320.10">
    <property type="entry name" value="E3-binding domain"/>
    <property type="match status" value="1"/>
</dbReference>
<dbReference type="Proteomes" id="UP000579647">
    <property type="component" value="Unassembled WGS sequence"/>
</dbReference>
<dbReference type="GO" id="GO:0003677">
    <property type="term" value="F:DNA binding"/>
    <property type="evidence" value="ECO:0007669"/>
    <property type="project" value="UniProtKB-KW"/>
</dbReference>
<name>A0A840WAH2_9ACTN</name>
<dbReference type="GO" id="GO:0016746">
    <property type="term" value="F:acyltransferase activity"/>
    <property type="evidence" value="ECO:0007669"/>
    <property type="project" value="InterPro"/>
</dbReference>
<evidence type="ECO:0000259" key="3">
    <source>
        <dbReference type="Pfam" id="PF11774"/>
    </source>
</evidence>
<protein>
    <recommendedName>
        <fullName evidence="7">Lsr2 family protein</fullName>
    </recommendedName>
</protein>
<dbReference type="InterPro" id="IPR042261">
    <property type="entry name" value="Lsr2-like_dimerization"/>
</dbReference>
<accession>A0A840WAH2</accession>
<evidence type="ECO:0000256" key="2">
    <source>
        <dbReference type="SAM" id="MobiDB-lite"/>
    </source>
</evidence>
<feature type="domain" description="Lsr2 dimerization" evidence="3">
    <location>
        <begin position="1"/>
        <end position="48"/>
    </location>
</feature>
<evidence type="ECO:0000259" key="4">
    <source>
        <dbReference type="Pfam" id="PF23359"/>
    </source>
</evidence>
<dbReference type="InterPro" id="IPR036625">
    <property type="entry name" value="E3-bd_dom_sf"/>
</dbReference>
<feature type="compositionally biased region" description="Polar residues" evidence="2">
    <location>
        <begin position="47"/>
        <end position="69"/>
    </location>
</feature>
<proteinExistence type="predicted"/>